<gene>
    <name evidence="3" type="ORF">QYE76_000706</name>
</gene>
<evidence type="ECO:0000259" key="2">
    <source>
        <dbReference type="PROSITE" id="PS50181"/>
    </source>
</evidence>
<dbReference type="CDD" id="cd22160">
    <property type="entry name" value="F-box_AtFBL13-like"/>
    <property type="match status" value="1"/>
</dbReference>
<dbReference type="EMBL" id="JAUUTY010000005">
    <property type="protein sequence ID" value="KAK1626391.1"/>
    <property type="molecule type" value="Genomic_DNA"/>
</dbReference>
<accession>A0AAD8RI33</accession>
<evidence type="ECO:0000313" key="4">
    <source>
        <dbReference type="Proteomes" id="UP001231189"/>
    </source>
</evidence>
<dbReference type="InterPro" id="IPR036047">
    <property type="entry name" value="F-box-like_dom_sf"/>
</dbReference>
<feature type="domain" description="F-box" evidence="2">
    <location>
        <begin position="45"/>
        <end position="103"/>
    </location>
</feature>
<dbReference type="PANTHER" id="PTHR32141:SF45">
    <property type="entry name" value="OS07G0285200 PROTEIN"/>
    <property type="match status" value="1"/>
</dbReference>
<dbReference type="InterPro" id="IPR001810">
    <property type="entry name" value="F-box_dom"/>
</dbReference>
<proteinExistence type="predicted"/>
<keyword evidence="4" id="KW-1185">Reference proteome</keyword>
<organism evidence="3 4">
    <name type="scientific">Lolium multiflorum</name>
    <name type="common">Italian ryegrass</name>
    <name type="synonym">Lolium perenne subsp. multiflorum</name>
    <dbReference type="NCBI Taxonomy" id="4521"/>
    <lineage>
        <taxon>Eukaryota</taxon>
        <taxon>Viridiplantae</taxon>
        <taxon>Streptophyta</taxon>
        <taxon>Embryophyta</taxon>
        <taxon>Tracheophyta</taxon>
        <taxon>Spermatophyta</taxon>
        <taxon>Magnoliopsida</taxon>
        <taxon>Liliopsida</taxon>
        <taxon>Poales</taxon>
        <taxon>Poaceae</taxon>
        <taxon>BOP clade</taxon>
        <taxon>Pooideae</taxon>
        <taxon>Poodae</taxon>
        <taxon>Poeae</taxon>
        <taxon>Poeae Chloroplast Group 2 (Poeae type)</taxon>
        <taxon>Loliodinae</taxon>
        <taxon>Loliinae</taxon>
        <taxon>Lolium</taxon>
    </lineage>
</organism>
<dbReference type="PROSITE" id="PS50181">
    <property type="entry name" value="FBOX"/>
    <property type="match status" value="1"/>
</dbReference>
<dbReference type="Gene3D" id="1.20.1280.50">
    <property type="match status" value="1"/>
</dbReference>
<dbReference type="Proteomes" id="UP001231189">
    <property type="component" value="Unassembled WGS sequence"/>
</dbReference>
<dbReference type="InterPro" id="IPR055302">
    <property type="entry name" value="F-box_dom-containing"/>
</dbReference>
<dbReference type="InterPro" id="IPR053781">
    <property type="entry name" value="F-box_AtFBL13-like"/>
</dbReference>
<dbReference type="InterPro" id="IPR055411">
    <property type="entry name" value="LRR_FXL15/At3g58940/PEG3-like"/>
</dbReference>
<sequence>MKKKTAAAAASVAKARGSNGTTGRRPRKRIRDGDLASHCDLTTDEDLISKLPDDILGTIISLLPTKDGARTQALARRWRPLWRSSSLNLVANNRLCSSQFKRIPIVSKILSDHTGPARRFVFNFIRLHKDRKRFAEEALQIESWFHSPALANLQELCISFRLLEDTHGHKMLYPLPPSVFLCAPTLVVARISFCYFPKEIVPSGCFPLLKQLQLCWVSISEDVFHGVLSACHVLESLYLWSIADVGCFHISSPTLRSVGLCTCFSGKGELVIEDAPLLQRLLLPLPGEGGDTIRVIKAPKLEILGLLSPCISEIKIENLLFKSLTPASLKNTISTVKILSLQFSVPDLNAVIDVLRCFPCLETLCVTLRESLKMPLKDGREYDPLDPVKCLETHLKKLVMTDYKGDEHDIGFAKFFVLNAKVLREIRLIVNKEINKEINKEWLADQYRLLEAGSRASQDAQLEFSMVLNAHDLSIANPFSCYILDGVDATSDE</sequence>
<dbReference type="SUPFAM" id="SSF81383">
    <property type="entry name" value="F-box domain"/>
    <property type="match status" value="1"/>
</dbReference>
<protein>
    <recommendedName>
        <fullName evidence="2">F-box domain-containing protein</fullName>
    </recommendedName>
</protein>
<evidence type="ECO:0000313" key="3">
    <source>
        <dbReference type="EMBL" id="KAK1626391.1"/>
    </source>
</evidence>
<dbReference type="Pfam" id="PF08387">
    <property type="entry name" value="FBD"/>
    <property type="match status" value="1"/>
</dbReference>
<dbReference type="InterPro" id="IPR006566">
    <property type="entry name" value="FBD"/>
</dbReference>
<evidence type="ECO:0000256" key="1">
    <source>
        <dbReference type="SAM" id="MobiDB-lite"/>
    </source>
</evidence>
<comment type="caution">
    <text evidence="3">The sequence shown here is derived from an EMBL/GenBank/DDBJ whole genome shotgun (WGS) entry which is preliminary data.</text>
</comment>
<dbReference type="SMART" id="SM00579">
    <property type="entry name" value="FBD"/>
    <property type="match status" value="1"/>
</dbReference>
<dbReference type="Pfam" id="PF24758">
    <property type="entry name" value="LRR_At5g56370"/>
    <property type="match status" value="1"/>
</dbReference>
<dbReference type="Gene3D" id="3.80.10.10">
    <property type="entry name" value="Ribonuclease Inhibitor"/>
    <property type="match status" value="1"/>
</dbReference>
<feature type="region of interest" description="Disordered" evidence="1">
    <location>
        <begin position="1"/>
        <end position="34"/>
    </location>
</feature>
<dbReference type="PANTHER" id="PTHR32141">
    <property type="match status" value="1"/>
</dbReference>
<dbReference type="SUPFAM" id="SSF52047">
    <property type="entry name" value="RNI-like"/>
    <property type="match status" value="1"/>
</dbReference>
<reference evidence="3" key="1">
    <citation type="submission" date="2023-07" db="EMBL/GenBank/DDBJ databases">
        <title>A chromosome-level genome assembly of Lolium multiflorum.</title>
        <authorList>
            <person name="Chen Y."/>
            <person name="Copetti D."/>
            <person name="Kolliker R."/>
            <person name="Studer B."/>
        </authorList>
    </citation>
    <scope>NUCLEOTIDE SEQUENCE</scope>
    <source>
        <strain evidence="3">02402/16</strain>
        <tissue evidence="3">Leaf</tissue>
    </source>
</reference>
<dbReference type="InterPro" id="IPR032675">
    <property type="entry name" value="LRR_dom_sf"/>
</dbReference>
<dbReference type="AlphaFoldDB" id="A0AAD8RI33"/>
<feature type="compositionally biased region" description="Low complexity" evidence="1">
    <location>
        <begin position="1"/>
        <end position="15"/>
    </location>
</feature>
<name>A0AAD8RI33_LOLMU</name>